<evidence type="ECO:0000313" key="2">
    <source>
        <dbReference type="Proteomes" id="UP001196413"/>
    </source>
</evidence>
<reference evidence="1" key="1">
    <citation type="submission" date="2021-06" db="EMBL/GenBank/DDBJ databases">
        <title>Parelaphostrongylus tenuis whole genome reference sequence.</title>
        <authorList>
            <person name="Garwood T.J."/>
            <person name="Larsen P.A."/>
            <person name="Fountain-Jones N.M."/>
            <person name="Garbe J.R."/>
            <person name="Macchietto M.G."/>
            <person name="Kania S.A."/>
            <person name="Gerhold R.W."/>
            <person name="Richards J.E."/>
            <person name="Wolf T.M."/>
        </authorList>
    </citation>
    <scope>NUCLEOTIDE SEQUENCE</scope>
    <source>
        <strain evidence="1">MNPRO001-30</strain>
        <tissue evidence="1">Meninges</tissue>
    </source>
</reference>
<protein>
    <submittedName>
        <fullName evidence="1">Uncharacterized protein</fullName>
    </submittedName>
</protein>
<organism evidence="1 2">
    <name type="scientific">Parelaphostrongylus tenuis</name>
    <name type="common">Meningeal worm</name>
    <dbReference type="NCBI Taxonomy" id="148309"/>
    <lineage>
        <taxon>Eukaryota</taxon>
        <taxon>Metazoa</taxon>
        <taxon>Ecdysozoa</taxon>
        <taxon>Nematoda</taxon>
        <taxon>Chromadorea</taxon>
        <taxon>Rhabditida</taxon>
        <taxon>Rhabditina</taxon>
        <taxon>Rhabditomorpha</taxon>
        <taxon>Strongyloidea</taxon>
        <taxon>Metastrongylidae</taxon>
        <taxon>Parelaphostrongylus</taxon>
    </lineage>
</organism>
<accession>A0AAD5M823</accession>
<dbReference type="AlphaFoldDB" id="A0AAD5M823"/>
<dbReference type="EMBL" id="JAHQIW010001064">
    <property type="protein sequence ID" value="KAJ1351393.1"/>
    <property type="molecule type" value="Genomic_DNA"/>
</dbReference>
<sequence>MSGFKETYQSSTQMIHVSKLLLAQEVLHRPNWVIVRKRQVRTVRCSTQMALGLTKSPGFANVNTKYVVVLNAAEPMSILASKR</sequence>
<dbReference type="Proteomes" id="UP001196413">
    <property type="component" value="Unassembled WGS sequence"/>
</dbReference>
<name>A0AAD5M823_PARTN</name>
<evidence type="ECO:0000313" key="1">
    <source>
        <dbReference type="EMBL" id="KAJ1351393.1"/>
    </source>
</evidence>
<keyword evidence="2" id="KW-1185">Reference proteome</keyword>
<comment type="caution">
    <text evidence="1">The sequence shown here is derived from an EMBL/GenBank/DDBJ whole genome shotgun (WGS) entry which is preliminary data.</text>
</comment>
<proteinExistence type="predicted"/>
<gene>
    <name evidence="1" type="ORF">KIN20_007388</name>
</gene>